<evidence type="ECO:0000256" key="5">
    <source>
        <dbReference type="ARBA" id="ARBA00023004"/>
    </source>
</evidence>
<evidence type="ECO:0000256" key="2">
    <source>
        <dbReference type="ARBA" id="ARBA00010617"/>
    </source>
</evidence>
<accession>A0A8T9B5W2</accession>
<dbReference type="InterPro" id="IPR036396">
    <property type="entry name" value="Cyt_P450_sf"/>
</dbReference>
<dbReference type="GO" id="GO:0020037">
    <property type="term" value="F:heme binding"/>
    <property type="evidence" value="ECO:0007669"/>
    <property type="project" value="InterPro"/>
</dbReference>
<keyword evidence="9" id="KW-1185">Reference proteome</keyword>
<dbReference type="InterPro" id="IPR050121">
    <property type="entry name" value="Cytochrome_P450_monoxygenase"/>
</dbReference>
<dbReference type="Gene3D" id="1.10.630.10">
    <property type="entry name" value="Cytochrome P450"/>
    <property type="match status" value="1"/>
</dbReference>
<dbReference type="InterPro" id="IPR001128">
    <property type="entry name" value="Cyt_P450"/>
</dbReference>
<name>A0A8T9B5W2_9HELO</name>
<evidence type="ECO:0000256" key="1">
    <source>
        <dbReference type="ARBA" id="ARBA00001971"/>
    </source>
</evidence>
<evidence type="ECO:0000256" key="4">
    <source>
        <dbReference type="ARBA" id="ARBA00023002"/>
    </source>
</evidence>
<dbReference type="PRINTS" id="PR00385">
    <property type="entry name" value="P450"/>
</dbReference>
<keyword evidence="6" id="KW-0503">Monooxygenase</keyword>
<keyword evidence="5 7" id="KW-0408">Iron</keyword>
<dbReference type="InterPro" id="IPR002401">
    <property type="entry name" value="Cyt_P450_E_grp-I"/>
</dbReference>
<gene>
    <name evidence="8" type="primary">CYP67</name>
    <name evidence="8" type="ORF">LARI1_G006359</name>
</gene>
<feature type="binding site" description="axial binding residue" evidence="7">
    <location>
        <position position="328"/>
    </location>
    <ligand>
        <name>heme</name>
        <dbReference type="ChEBI" id="CHEBI:30413"/>
    </ligand>
    <ligandPart>
        <name>Fe</name>
        <dbReference type="ChEBI" id="CHEBI:18248"/>
    </ligandPart>
</feature>
<dbReference type="AlphaFoldDB" id="A0A8T9B5W2"/>
<dbReference type="PANTHER" id="PTHR24305">
    <property type="entry name" value="CYTOCHROME P450"/>
    <property type="match status" value="1"/>
</dbReference>
<dbReference type="Pfam" id="PF00067">
    <property type="entry name" value="p450"/>
    <property type="match status" value="1"/>
</dbReference>
<evidence type="ECO:0000256" key="6">
    <source>
        <dbReference type="ARBA" id="ARBA00023033"/>
    </source>
</evidence>
<keyword evidence="3 7" id="KW-0479">Metal-binding</keyword>
<proteinExistence type="inferred from homology"/>
<dbReference type="EMBL" id="QGMF01000628">
    <property type="protein sequence ID" value="TVY14731.1"/>
    <property type="molecule type" value="Genomic_DNA"/>
</dbReference>
<dbReference type="Proteomes" id="UP000469559">
    <property type="component" value="Unassembled WGS sequence"/>
</dbReference>
<comment type="caution">
    <text evidence="8">The sequence shown here is derived from an EMBL/GenBank/DDBJ whole genome shotgun (WGS) entry which is preliminary data.</text>
</comment>
<comment type="similarity">
    <text evidence="2">Belongs to the cytochrome P450 family.</text>
</comment>
<sequence>MAKGSNADGSPWATARSVTFVKDRAEHRARRRIWDQGFTTAALQQYEPRIASLLEAVSDQFASRIGRRCSLEKIIMEPYANFSAEEINFADWTAFFAFDAMGDLGFGNDFGMVVKVWANIPWCKYIVNYLPMDDEMKQQTKQFVKFGNERFDARKAKGTTRADIFSHLLAQDEESGGRMPEAELREDAKSIIIAGSDTTSFALHEQAYKKLEKEIDALNAKGPIRGTTLGPEQAPYVNGVINEALRLFPPAPEPSQRTYGESPYILNGKLIPPHTNCYVSHYTLARDERNFSEADEFIPERWIESSRPEKFNHNARAFVPFGSGLFGCAGRTLAQLELRQFIATLLYRFHFSAGRNFNPQNFQSTLRSNGTMESGGLPLLLTARNVKSEAS</sequence>
<organism evidence="8 9">
    <name type="scientific">Lachnellula arida</name>
    <dbReference type="NCBI Taxonomy" id="1316785"/>
    <lineage>
        <taxon>Eukaryota</taxon>
        <taxon>Fungi</taxon>
        <taxon>Dikarya</taxon>
        <taxon>Ascomycota</taxon>
        <taxon>Pezizomycotina</taxon>
        <taxon>Leotiomycetes</taxon>
        <taxon>Helotiales</taxon>
        <taxon>Lachnaceae</taxon>
        <taxon>Lachnellula</taxon>
    </lineage>
</organism>
<evidence type="ECO:0000256" key="7">
    <source>
        <dbReference type="PIRSR" id="PIRSR602401-1"/>
    </source>
</evidence>
<protein>
    <submittedName>
        <fullName evidence="8">Cytochrome P450 67</fullName>
    </submittedName>
</protein>
<reference evidence="8 9" key="1">
    <citation type="submission" date="2018-05" db="EMBL/GenBank/DDBJ databases">
        <title>Whole genome sequencing for identification of molecular markers to develop diagnostic detection tools for the regulated plant pathogen Lachnellula willkommii.</title>
        <authorList>
            <person name="Giroux E."/>
            <person name="Bilodeau G."/>
        </authorList>
    </citation>
    <scope>NUCLEOTIDE SEQUENCE [LARGE SCALE GENOMIC DNA]</scope>
    <source>
        <strain evidence="8 9">CBS 203.66</strain>
    </source>
</reference>
<dbReference type="GO" id="GO:0005506">
    <property type="term" value="F:iron ion binding"/>
    <property type="evidence" value="ECO:0007669"/>
    <property type="project" value="InterPro"/>
</dbReference>
<keyword evidence="4" id="KW-0560">Oxidoreductase</keyword>
<keyword evidence="7" id="KW-0349">Heme</keyword>
<comment type="cofactor">
    <cofactor evidence="1 7">
        <name>heme</name>
        <dbReference type="ChEBI" id="CHEBI:30413"/>
    </cofactor>
</comment>
<dbReference type="GO" id="GO:0016705">
    <property type="term" value="F:oxidoreductase activity, acting on paired donors, with incorporation or reduction of molecular oxygen"/>
    <property type="evidence" value="ECO:0007669"/>
    <property type="project" value="InterPro"/>
</dbReference>
<dbReference type="OrthoDB" id="6692864at2759"/>
<dbReference type="PRINTS" id="PR00463">
    <property type="entry name" value="EP450I"/>
</dbReference>
<evidence type="ECO:0000313" key="8">
    <source>
        <dbReference type="EMBL" id="TVY14731.1"/>
    </source>
</evidence>
<dbReference type="PANTHER" id="PTHR24305:SF187">
    <property type="entry name" value="P450, PUTATIVE (EUROFUNG)-RELATED"/>
    <property type="match status" value="1"/>
</dbReference>
<dbReference type="GO" id="GO:0004497">
    <property type="term" value="F:monooxygenase activity"/>
    <property type="evidence" value="ECO:0007669"/>
    <property type="project" value="UniProtKB-KW"/>
</dbReference>
<dbReference type="SUPFAM" id="SSF48264">
    <property type="entry name" value="Cytochrome P450"/>
    <property type="match status" value="1"/>
</dbReference>
<evidence type="ECO:0000313" key="9">
    <source>
        <dbReference type="Proteomes" id="UP000469559"/>
    </source>
</evidence>
<evidence type="ECO:0000256" key="3">
    <source>
        <dbReference type="ARBA" id="ARBA00022723"/>
    </source>
</evidence>